<dbReference type="Pfam" id="PF01243">
    <property type="entry name" value="PNPOx_N"/>
    <property type="match status" value="1"/>
</dbReference>
<keyword evidence="2" id="KW-0285">Flavoprotein</keyword>
<evidence type="ECO:0000256" key="3">
    <source>
        <dbReference type="ARBA" id="ARBA00022643"/>
    </source>
</evidence>
<evidence type="ECO:0000259" key="7">
    <source>
        <dbReference type="Pfam" id="PF01243"/>
    </source>
</evidence>
<dbReference type="GO" id="GO:0008615">
    <property type="term" value="P:pyridoxine biosynthetic process"/>
    <property type="evidence" value="ECO:0007669"/>
    <property type="project" value="UniProtKB-KW"/>
</dbReference>
<feature type="region of interest" description="Disordered" evidence="6">
    <location>
        <begin position="119"/>
        <end position="145"/>
    </location>
</feature>
<reference evidence="8 9" key="2">
    <citation type="journal article" date="2011" name="J. Bacteriol.">
        <title>Complete genome sequence of strain HTCC2503T of Parvularcula bermudensis, the type species of the order "Parvularculales" in the class Alphaproteobacteria.</title>
        <authorList>
            <person name="Oh H.M."/>
            <person name="Kang I."/>
            <person name="Vergin K.L."/>
            <person name="Kang D."/>
            <person name="Rhee K.H."/>
            <person name="Giovannoni S.J."/>
            <person name="Cho J.C."/>
        </authorList>
    </citation>
    <scope>NUCLEOTIDE SEQUENCE [LARGE SCALE GENOMIC DNA]</scope>
    <source>
        <strain evidence="9">ATCC BAA-594 / HTCC2503 / KCTC 12087</strain>
    </source>
</reference>
<protein>
    <submittedName>
        <fullName evidence="8">Pyridoxamine 5'-phosphate oxidase-related, FMN-binding protein</fullName>
    </submittedName>
</protein>
<dbReference type="eggNOG" id="COG0259">
    <property type="taxonomic scope" value="Bacteria"/>
</dbReference>
<dbReference type="InterPro" id="IPR000659">
    <property type="entry name" value="Pyridox_Oxase"/>
</dbReference>
<dbReference type="GO" id="GO:0010181">
    <property type="term" value="F:FMN binding"/>
    <property type="evidence" value="ECO:0007669"/>
    <property type="project" value="InterPro"/>
</dbReference>
<dbReference type="RefSeq" id="WP_013301444.1">
    <property type="nucleotide sequence ID" value="NC_014414.1"/>
</dbReference>
<dbReference type="PANTHER" id="PTHR10851:SF3">
    <property type="entry name" value="PYRIDOXINE_PYRIDOXAMINE 5'-PHOSPHATE OXIDASE 2"/>
    <property type="match status" value="1"/>
</dbReference>
<dbReference type="Proteomes" id="UP000001302">
    <property type="component" value="Chromosome"/>
</dbReference>
<keyword evidence="5" id="KW-0664">Pyridoxine biosynthesis</keyword>
<name>E0TEJ8_PARBH</name>
<organism evidence="8 9">
    <name type="scientific">Parvularcula bermudensis (strain ATCC BAA-594 / HTCC2503 / KCTC 12087)</name>
    <dbReference type="NCBI Taxonomy" id="314260"/>
    <lineage>
        <taxon>Bacteria</taxon>
        <taxon>Pseudomonadati</taxon>
        <taxon>Pseudomonadota</taxon>
        <taxon>Alphaproteobacteria</taxon>
        <taxon>Parvularculales</taxon>
        <taxon>Parvularculaceae</taxon>
        <taxon>Parvularcula</taxon>
    </lineage>
</organism>
<dbReference type="OrthoDB" id="5120525at2"/>
<reference evidence="9" key="1">
    <citation type="submission" date="2010-08" db="EMBL/GenBank/DDBJ databases">
        <title>Genome sequence of Parvularcula bermudensis HTCC2503.</title>
        <authorList>
            <person name="Kang D.-M."/>
            <person name="Oh H.-M."/>
            <person name="Cho J.-C."/>
        </authorList>
    </citation>
    <scope>NUCLEOTIDE SEQUENCE [LARGE SCALE GENOMIC DNA]</scope>
    <source>
        <strain evidence="9">ATCC BAA-594 / HTCC2503 / KCTC 12087</strain>
    </source>
</reference>
<dbReference type="InterPro" id="IPR011576">
    <property type="entry name" value="Pyridox_Oxase_N"/>
</dbReference>
<evidence type="ECO:0000256" key="6">
    <source>
        <dbReference type="SAM" id="MobiDB-lite"/>
    </source>
</evidence>
<evidence type="ECO:0000256" key="4">
    <source>
        <dbReference type="ARBA" id="ARBA00023002"/>
    </source>
</evidence>
<sequence>MTEHDLPSLYDHLWARLERATFEGKDPWRWPMLATASPAGGPAGRIVVLRKISRAETTLTIYTDTRSEKVHQIEAIARAALVFFDPTSMEQLRATGTVSLLKEGDRWRSLWDEIREGQDTDYRRRSAPGTPIPSPSAAASTPDGPPHFAVIDLHVDHFDWLSIDRDGHRRAHLFPSTGKRQATWVVP</sequence>
<dbReference type="STRING" id="314260.PB2503_12139"/>
<accession>E0TEJ8</accession>
<evidence type="ECO:0000256" key="1">
    <source>
        <dbReference type="ARBA" id="ARBA00001917"/>
    </source>
</evidence>
<dbReference type="InterPro" id="IPR012349">
    <property type="entry name" value="Split_barrel_FMN-bd"/>
</dbReference>
<dbReference type="SUPFAM" id="SSF50475">
    <property type="entry name" value="FMN-binding split barrel"/>
    <property type="match status" value="1"/>
</dbReference>
<dbReference type="Gene3D" id="2.30.110.10">
    <property type="entry name" value="Electron Transport, Fmn-binding Protein, Chain A"/>
    <property type="match status" value="1"/>
</dbReference>
<proteinExistence type="predicted"/>
<dbReference type="PANTHER" id="PTHR10851">
    <property type="entry name" value="PYRIDOXINE-5-PHOSPHATE OXIDASE"/>
    <property type="match status" value="1"/>
</dbReference>
<evidence type="ECO:0000256" key="2">
    <source>
        <dbReference type="ARBA" id="ARBA00022630"/>
    </source>
</evidence>
<evidence type="ECO:0000313" key="9">
    <source>
        <dbReference type="Proteomes" id="UP000001302"/>
    </source>
</evidence>
<comment type="cofactor">
    <cofactor evidence="1">
        <name>FMN</name>
        <dbReference type="ChEBI" id="CHEBI:58210"/>
    </cofactor>
</comment>
<dbReference type="EMBL" id="CP002156">
    <property type="protein sequence ID" value="ADM10470.1"/>
    <property type="molecule type" value="Genomic_DNA"/>
</dbReference>
<dbReference type="KEGG" id="pbr:PB2503_12139"/>
<keyword evidence="9" id="KW-1185">Reference proteome</keyword>
<feature type="domain" description="Pyridoxamine 5'-phosphate oxidase N-terminal" evidence="7">
    <location>
        <begin position="32"/>
        <end position="116"/>
    </location>
</feature>
<evidence type="ECO:0000313" key="8">
    <source>
        <dbReference type="EMBL" id="ADM10470.1"/>
    </source>
</evidence>
<keyword evidence="4" id="KW-0560">Oxidoreductase</keyword>
<dbReference type="AlphaFoldDB" id="E0TEJ8"/>
<keyword evidence="3" id="KW-0288">FMN</keyword>
<dbReference type="HOGENOM" id="CLU_058669_0_0_5"/>
<gene>
    <name evidence="8" type="ordered locus">PB2503_12139</name>
</gene>
<evidence type="ECO:0000256" key="5">
    <source>
        <dbReference type="ARBA" id="ARBA00023096"/>
    </source>
</evidence>
<dbReference type="GO" id="GO:0004733">
    <property type="term" value="F:pyridoxamine phosphate oxidase activity"/>
    <property type="evidence" value="ECO:0007669"/>
    <property type="project" value="InterPro"/>
</dbReference>